<keyword evidence="1" id="KW-1133">Transmembrane helix</keyword>
<keyword evidence="3" id="KW-1185">Reference proteome</keyword>
<protein>
    <submittedName>
        <fullName evidence="2">Uncharacterized protein</fullName>
    </submittedName>
</protein>
<reference evidence="3" key="1">
    <citation type="submission" date="2016-10" db="EMBL/GenBank/DDBJ databases">
        <authorList>
            <person name="Varghese N."/>
            <person name="Submissions S."/>
        </authorList>
    </citation>
    <scope>NUCLEOTIDE SEQUENCE [LARGE SCALE GENOMIC DNA]</scope>
    <source>
        <strain evidence="3">FP5</strain>
    </source>
</reference>
<dbReference type="EMBL" id="FOOG01000007">
    <property type="protein sequence ID" value="SFF72977.1"/>
    <property type="molecule type" value="Genomic_DNA"/>
</dbReference>
<sequence length="39" mass="4157">MLGIEDVSVAFVWVATVLSALGCVIYGAVMWNRGGGERE</sequence>
<organism evidence="2 3">
    <name type="scientific">Halobacillus alkaliphilus</name>
    <dbReference type="NCBI Taxonomy" id="396056"/>
    <lineage>
        <taxon>Bacteria</taxon>
        <taxon>Bacillati</taxon>
        <taxon>Bacillota</taxon>
        <taxon>Bacilli</taxon>
        <taxon>Bacillales</taxon>
        <taxon>Bacillaceae</taxon>
        <taxon>Halobacillus</taxon>
    </lineage>
</organism>
<dbReference type="RefSeq" id="WP_342708561.1">
    <property type="nucleotide sequence ID" value="NZ_FOOG01000007.1"/>
</dbReference>
<accession>A0A1I2L696</accession>
<dbReference type="Proteomes" id="UP000198897">
    <property type="component" value="Unassembled WGS sequence"/>
</dbReference>
<evidence type="ECO:0000313" key="2">
    <source>
        <dbReference type="EMBL" id="SFF72977.1"/>
    </source>
</evidence>
<dbReference type="AlphaFoldDB" id="A0A1I2L696"/>
<evidence type="ECO:0000256" key="1">
    <source>
        <dbReference type="SAM" id="Phobius"/>
    </source>
</evidence>
<dbReference type="NCBIfam" id="NF045580">
    <property type="entry name" value="symport_access"/>
    <property type="match status" value="1"/>
</dbReference>
<proteinExistence type="predicted"/>
<gene>
    <name evidence="2" type="ORF">SAMN05216353_10738</name>
</gene>
<keyword evidence="1" id="KW-0472">Membrane</keyword>
<keyword evidence="1" id="KW-0812">Transmembrane</keyword>
<dbReference type="InterPro" id="IPR054615">
    <property type="entry name" value="Symport_access"/>
</dbReference>
<evidence type="ECO:0000313" key="3">
    <source>
        <dbReference type="Proteomes" id="UP000198897"/>
    </source>
</evidence>
<feature type="transmembrane region" description="Helical" evidence="1">
    <location>
        <begin position="12"/>
        <end position="31"/>
    </location>
</feature>
<name>A0A1I2L696_9BACI</name>